<protein>
    <recommendedName>
        <fullName evidence="1">Reverse transcriptase Ty1/copia-type domain-containing protein</fullName>
    </recommendedName>
</protein>
<keyword evidence="3" id="KW-1185">Reference proteome</keyword>
<evidence type="ECO:0000259" key="1">
    <source>
        <dbReference type="Pfam" id="PF07727"/>
    </source>
</evidence>
<comment type="caution">
    <text evidence="2">The sequence shown here is derived from an EMBL/GenBank/DDBJ whole genome shotgun (WGS) entry which is preliminary data.</text>
</comment>
<name>A0A9Q3F308_9BASI</name>
<accession>A0A9Q3F308</accession>
<dbReference type="Pfam" id="PF07727">
    <property type="entry name" value="RVT_2"/>
    <property type="match status" value="1"/>
</dbReference>
<sequence length="208" mass="23596">MKTIRHQWVFNLKWKPDGSVEQFKARLVARGDRKRPGVNCTETYAPTASLMSLRLVLAIAVLKNWQVASFDVSGPYLYIPVNETILVKQLVTFRPGLRGKVLCLKKALYGMRQVGRCWWKFLSGILARMGFIATEVNHSLYIFRNEEMIITIWIQVDDSVVASNLADALSSFKDMLCAELNIKWLGVVQQIVGLECSIGESEVTIAQW</sequence>
<evidence type="ECO:0000313" key="2">
    <source>
        <dbReference type="EMBL" id="MBW0531854.1"/>
    </source>
</evidence>
<reference evidence="2" key="1">
    <citation type="submission" date="2021-03" db="EMBL/GenBank/DDBJ databases">
        <title>Draft genome sequence of rust myrtle Austropuccinia psidii MF-1, a brazilian biotype.</title>
        <authorList>
            <person name="Quecine M.C."/>
            <person name="Pachon D.M.R."/>
            <person name="Bonatelli M.L."/>
            <person name="Correr F.H."/>
            <person name="Franceschini L.M."/>
            <person name="Leite T.F."/>
            <person name="Margarido G.R.A."/>
            <person name="Almeida C.A."/>
            <person name="Ferrarezi J.A."/>
            <person name="Labate C.A."/>
        </authorList>
    </citation>
    <scope>NUCLEOTIDE SEQUENCE</scope>
    <source>
        <strain evidence="2">MF-1</strain>
    </source>
</reference>
<dbReference type="InterPro" id="IPR013103">
    <property type="entry name" value="RVT_2"/>
</dbReference>
<dbReference type="Proteomes" id="UP000765509">
    <property type="component" value="Unassembled WGS sequence"/>
</dbReference>
<dbReference type="InterPro" id="IPR043502">
    <property type="entry name" value="DNA/RNA_pol_sf"/>
</dbReference>
<proteinExistence type="predicted"/>
<feature type="domain" description="Reverse transcriptase Ty1/copia-type" evidence="1">
    <location>
        <begin position="2"/>
        <end position="205"/>
    </location>
</feature>
<dbReference type="OrthoDB" id="5080335at2759"/>
<organism evidence="2 3">
    <name type="scientific">Austropuccinia psidii MF-1</name>
    <dbReference type="NCBI Taxonomy" id="1389203"/>
    <lineage>
        <taxon>Eukaryota</taxon>
        <taxon>Fungi</taxon>
        <taxon>Dikarya</taxon>
        <taxon>Basidiomycota</taxon>
        <taxon>Pucciniomycotina</taxon>
        <taxon>Pucciniomycetes</taxon>
        <taxon>Pucciniales</taxon>
        <taxon>Sphaerophragmiaceae</taxon>
        <taxon>Austropuccinia</taxon>
    </lineage>
</organism>
<dbReference type="AlphaFoldDB" id="A0A9Q3F308"/>
<dbReference type="EMBL" id="AVOT02037189">
    <property type="protein sequence ID" value="MBW0531854.1"/>
    <property type="molecule type" value="Genomic_DNA"/>
</dbReference>
<gene>
    <name evidence="2" type="ORF">O181_071569</name>
</gene>
<dbReference type="SUPFAM" id="SSF56672">
    <property type="entry name" value="DNA/RNA polymerases"/>
    <property type="match status" value="1"/>
</dbReference>
<evidence type="ECO:0000313" key="3">
    <source>
        <dbReference type="Proteomes" id="UP000765509"/>
    </source>
</evidence>